<accession>A0A1E3X8Q4</accession>
<organism evidence="4 5">
    <name type="scientific">Candidatus Scalindua rubra</name>
    <dbReference type="NCBI Taxonomy" id="1872076"/>
    <lineage>
        <taxon>Bacteria</taxon>
        <taxon>Pseudomonadati</taxon>
        <taxon>Planctomycetota</taxon>
        <taxon>Candidatus Brocadiia</taxon>
        <taxon>Candidatus Brocadiales</taxon>
        <taxon>Candidatus Scalinduaceae</taxon>
        <taxon>Candidatus Scalindua</taxon>
    </lineage>
</organism>
<dbReference type="EMBL" id="MAYW01000083">
    <property type="protein sequence ID" value="ODS31998.1"/>
    <property type="molecule type" value="Genomic_DNA"/>
</dbReference>
<comment type="caution">
    <text evidence="4">The sequence shown here is derived from an EMBL/GenBank/DDBJ whole genome shotgun (WGS) entry which is preliminary data.</text>
</comment>
<evidence type="ECO:0000313" key="4">
    <source>
        <dbReference type="EMBL" id="ODS31998.1"/>
    </source>
</evidence>
<dbReference type="AlphaFoldDB" id="A0A1E3X8Q4"/>
<feature type="domain" description="CBS" evidence="3">
    <location>
        <begin position="9"/>
        <end position="67"/>
    </location>
</feature>
<dbReference type="PANTHER" id="PTHR43080">
    <property type="entry name" value="CBS DOMAIN-CONTAINING PROTEIN CBSX3, MITOCHONDRIAL"/>
    <property type="match status" value="1"/>
</dbReference>
<dbReference type="Proteomes" id="UP000094056">
    <property type="component" value="Unassembled WGS sequence"/>
</dbReference>
<feature type="domain" description="CBS" evidence="3">
    <location>
        <begin position="76"/>
        <end position="131"/>
    </location>
</feature>
<dbReference type="Pfam" id="PF00571">
    <property type="entry name" value="CBS"/>
    <property type="match status" value="2"/>
</dbReference>
<evidence type="ECO:0000313" key="5">
    <source>
        <dbReference type="Proteomes" id="UP000094056"/>
    </source>
</evidence>
<dbReference type="InterPro" id="IPR000644">
    <property type="entry name" value="CBS_dom"/>
</dbReference>
<dbReference type="InterPro" id="IPR044725">
    <property type="entry name" value="CBSX3_CBS_dom"/>
</dbReference>
<evidence type="ECO:0000256" key="2">
    <source>
        <dbReference type="PROSITE-ProRule" id="PRU00703"/>
    </source>
</evidence>
<dbReference type="PATRIC" id="fig|1872076.5.peg.3417"/>
<dbReference type="PROSITE" id="PS51371">
    <property type="entry name" value="CBS"/>
    <property type="match status" value="2"/>
</dbReference>
<dbReference type="SMART" id="SM00116">
    <property type="entry name" value="CBS"/>
    <property type="match status" value="2"/>
</dbReference>
<dbReference type="PANTHER" id="PTHR43080:SF2">
    <property type="entry name" value="CBS DOMAIN-CONTAINING PROTEIN"/>
    <property type="match status" value="1"/>
</dbReference>
<keyword evidence="1 2" id="KW-0129">CBS domain</keyword>
<dbReference type="Gene3D" id="3.10.580.10">
    <property type="entry name" value="CBS-domain"/>
    <property type="match status" value="1"/>
</dbReference>
<dbReference type="SUPFAM" id="SSF54631">
    <property type="entry name" value="CBS-domain pair"/>
    <property type="match status" value="1"/>
</dbReference>
<reference evidence="4 5" key="1">
    <citation type="submission" date="2016-07" db="EMBL/GenBank/DDBJ databases">
        <title>Draft genome of Scalindua rubra, obtained from a brine-seawater interface in the Red Sea, sheds light on salt adaptation in anammox bacteria.</title>
        <authorList>
            <person name="Speth D.R."/>
            <person name="Lagkouvardos I."/>
            <person name="Wang Y."/>
            <person name="Qian P.-Y."/>
            <person name="Dutilh B.E."/>
            <person name="Jetten M.S."/>
        </authorList>
    </citation>
    <scope>NUCLEOTIDE SEQUENCE [LARGE SCALE GENOMIC DNA]</scope>
    <source>
        <strain evidence="4">BSI-1</strain>
    </source>
</reference>
<dbReference type="InterPro" id="IPR051257">
    <property type="entry name" value="Diverse_CBS-Domain"/>
</dbReference>
<gene>
    <name evidence="4" type="ORF">SCARUB_02886</name>
</gene>
<name>A0A1E3X8Q4_9BACT</name>
<dbReference type="CDD" id="cd04623">
    <property type="entry name" value="CBS_pair_bac_euk"/>
    <property type="match status" value="1"/>
</dbReference>
<evidence type="ECO:0000259" key="3">
    <source>
        <dbReference type="PROSITE" id="PS51371"/>
    </source>
</evidence>
<protein>
    <submittedName>
        <fullName evidence="4">CBS domain protein</fullName>
    </submittedName>
</protein>
<dbReference type="InterPro" id="IPR046342">
    <property type="entry name" value="CBS_dom_sf"/>
</dbReference>
<proteinExistence type="predicted"/>
<evidence type="ECO:0000256" key="1">
    <source>
        <dbReference type="ARBA" id="ARBA00023122"/>
    </source>
</evidence>
<sequence length="144" mass="16017">MFTVKQLLKSKHGDVWTVAPEDTAYKALEMLADKDVGALMVVKDDKVVGIFSERDYARKVILKGKSSKNTPVSEIMTAKVCYVHLSNTMEECMALMTDKRARHLPVIEGGRLIGIVSIGDVVKQIVDEKEFTIKQLENYISGGL</sequence>